<gene>
    <name evidence="1" type="ORF">HP552_18930</name>
</gene>
<protein>
    <submittedName>
        <fullName evidence="1">Uncharacterized protein</fullName>
    </submittedName>
</protein>
<accession>A0A7Y6BYL4</accession>
<organism evidence="1 2">
    <name type="scientific">Paenibacillus xylanilyticus</name>
    <dbReference type="NCBI Taxonomy" id="248903"/>
    <lineage>
        <taxon>Bacteria</taxon>
        <taxon>Bacillati</taxon>
        <taxon>Bacillota</taxon>
        <taxon>Bacilli</taxon>
        <taxon>Bacillales</taxon>
        <taxon>Paenibacillaceae</taxon>
        <taxon>Paenibacillus</taxon>
    </lineage>
</organism>
<name>A0A7Y6BYL4_9BACL</name>
<proteinExistence type="predicted"/>
<comment type="caution">
    <text evidence="1">The sequence shown here is derived from an EMBL/GenBank/DDBJ whole genome shotgun (WGS) entry which is preliminary data.</text>
</comment>
<keyword evidence="2" id="KW-1185">Reference proteome</keyword>
<dbReference type="AlphaFoldDB" id="A0A7Y6BYL4"/>
<dbReference type="Proteomes" id="UP000526125">
    <property type="component" value="Unassembled WGS sequence"/>
</dbReference>
<reference evidence="1 2" key="1">
    <citation type="submission" date="2020-05" db="EMBL/GenBank/DDBJ databases">
        <title>Genome Sequencing of Type Strains.</title>
        <authorList>
            <person name="Lemaire J.F."/>
            <person name="Inderbitzin P."/>
            <person name="Gregorio O.A."/>
            <person name="Collins S.B."/>
            <person name="Wespe N."/>
            <person name="Knight-Connoni V."/>
        </authorList>
    </citation>
    <scope>NUCLEOTIDE SEQUENCE [LARGE SCALE GENOMIC DNA]</scope>
    <source>
        <strain evidence="1 2">LMG 21957</strain>
    </source>
</reference>
<evidence type="ECO:0000313" key="1">
    <source>
        <dbReference type="EMBL" id="NUU77295.1"/>
    </source>
</evidence>
<evidence type="ECO:0000313" key="2">
    <source>
        <dbReference type="Proteomes" id="UP000526125"/>
    </source>
</evidence>
<sequence>MRLRLHPKAIVSIVYVRSMFMVAMDGDGAERRFYHQTRRCKRRLVIWHWQQI</sequence>
<dbReference type="RefSeq" id="WP_175396942.1">
    <property type="nucleotide sequence ID" value="NZ_JABMCB010000190.1"/>
</dbReference>
<dbReference type="EMBL" id="JABMCB010000190">
    <property type="protein sequence ID" value="NUU77295.1"/>
    <property type="molecule type" value="Genomic_DNA"/>
</dbReference>